<comment type="domain">
    <text evidence="9">Composed of three domains: the N-terminal N domain, which is responsible for interactions with the ribosome, the central G domain, which binds GTP, and the C-terminal M domain, which binds the RNA and the signal sequence of the RNC.</text>
</comment>
<dbReference type="GO" id="GO:0048500">
    <property type="term" value="C:signal recognition particle"/>
    <property type="evidence" value="ECO:0007669"/>
    <property type="project" value="UniProtKB-UniRule"/>
</dbReference>
<dbReference type="EC" id="3.6.5.4" evidence="9"/>
<evidence type="ECO:0000256" key="3">
    <source>
        <dbReference type="ARBA" id="ARBA00022801"/>
    </source>
</evidence>
<dbReference type="SMART" id="SM00963">
    <property type="entry name" value="SRP54_N"/>
    <property type="match status" value="1"/>
</dbReference>
<dbReference type="AlphaFoldDB" id="A0A419SJQ5"/>
<keyword evidence="3 9" id="KW-0378">Hydrolase</keyword>
<protein>
    <recommendedName>
        <fullName evidence="9">Signal recognition particle protein</fullName>
        <ecNumber evidence="9">3.6.5.4</ecNumber>
    </recommendedName>
    <alternativeName>
        <fullName evidence="9">Fifty-four homolog</fullName>
    </alternativeName>
</protein>
<feature type="domain" description="SRP54-type proteins GTP-binding" evidence="10">
    <location>
        <begin position="269"/>
        <end position="282"/>
    </location>
</feature>
<dbReference type="Pfam" id="PF00448">
    <property type="entry name" value="SRP54"/>
    <property type="match status" value="1"/>
</dbReference>
<evidence type="ECO:0000256" key="4">
    <source>
        <dbReference type="ARBA" id="ARBA00022884"/>
    </source>
</evidence>
<comment type="caution">
    <text evidence="11">The sequence shown here is derived from an EMBL/GenBank/DDBJ whole genome shotgun (WGS) entry which is preliminary data.</text>
</comment>
<dbReference type="GO" id="GO:0003924">
    <property type="term" value="F:GTPase activity"/>
    <property type="evidence" value="ECO:0007669"/>
    <property type="project" value="UniProtKB-UniRule"/>
</dbReference>
<dbReference type="GO" id="GO:0006614">
    <property type="term" value="P:SRP-dependent cotranslational protein targeting to membrane"/>
    <property type="evidence" value="ECO:0007669"/>
    <property type="project" value="InterPro"/>
</dbReference>
<comment type="similarity">
    <text evidence="1 9">Belongs to the GTP-binding SRP family. SRP54 subfamily.</text>
</comment>
<evidence type="ECO:0000256" key="2">
    <source>
        <dbReference type="ARBA" id="ARBA00022741"/>
    </source>
</evidence>
<accession>A0A419SJQ5</accession>
<dbReference type="Gene3D" id="3.40.50.300">
    <property type="entry name" value="P-loop containing nucleotide triphosphate hydrolases"/>
    <property type="match status" value="1"/>
</dbReference>
<keyword evidence="9" id="KW-0963">Cytoplasm</keyword>
<evidence type="ECO:0000259" key="10">
    <source>
        <dbReference type="PROSITE" id="PS00300"/>
    </source>
</evidence>
<dbReference type="SUPFAM" id="SSF52540">
    <property type="entry name" value="P-loop containing nucleoside triphosphate hydrolases"/>
    <property type="match status" value="1"/>
</dbReference>
<dbReference type="Gene3D" id="1.20.120.140">
    <property type="entry name" value="Signal recognition particle SRP54, nucleotide-binding domain"/>
    <property type="match status" value="1"/>
</dbReference>
<comment type="subunit">
    <text evidence="9">Part of the signal recognition particle protein translocation system, which is composed of SRP and FtsY.</text>
</comment>
<keyword evidence="5 9" id="KW-0342">GTP-binding</keyword>
<gene>
    <name evidence="9" type="primary">ffh</name>
    <name evidence="11" type="ORF">BEP19_07150</name>
</gene>
<evidence type="ECO:0000256" key="9">
    <source>
        <dbReference type="HAMAP-Rule" id="MF_00306"/>
    </source>
</evidence>
<keyword evidence="6 9" id="KW-0733">Signal recognition particle</keyword>
<dbReference type="GO" id="GO:0005525">
    <property type="term" value="F:GTP binding"/>
    <property type="evidence" value="ECO:0007669"/>
    <property type="project" value="UniProtKB-UniRule"/>
</dbReference>
<dbReference type="InterPro" id="IPR027417">
    <property type="entry name" value="P-loop_NTPase"/>
</dbReference>
<dbReference type="InterPro" id="IPR004780">
    <property type="entry name" value="SRP"/>
</dbReference>
<comment type="subcellular location">
    <subcellularLocation>
        <location evidence="9">Cytoplasm</location>
    </subcellularLocation>
    <text evidence="9">The SRP-RNC complex is targeted to the cytoplasmic membrane.</text>
</comment>
<dbReference type="InterPro" id="IPR000897">
    <property type="entry name" value="SRP54_GTPase_dom"/>
</dbReference>
<reference evidence="11 12" key="1">
    <citation type="submission" date="2016-08" db="EMBL/GenBank/DDBJ databases">
        <title>Novel Firmicute Genomes.</title>
        <authorList>
            <person name="Poppleton D.I."/>
            <person name="Gribaldo S."/>
        </authorList>
    </citation>
    <scope>NUCLEOTIDE SEQUENCE [LARGE SCALE GENOMIC DNA]</scope>
    <source>
        <strain evidence="11 12">RAOx-1</strain>
    </source>
</reference>
<dbReference type="GO" id="GO:0008312">
    <property type="term" value="F:7S RNA binding"/>
    <property type="evidence" value="ECO:0007669"/>
    <property type="project" value="InterPro"/>
</dbReference>
<evidence type="ECO:0000256" key="8">
    <source>
        <dbReference type="ARBA" id="ARBA00048027"/>
    </source>
</evidence>
<dbReference type="Gene3D" id="1.10.260.30">
    <property type="entry name" value="Signal recognition particle, SRP54 subunit, M-domain"/>
    <property type="match status" value="1"/>
</dbReference>
<keyword evidence="12" id="KW-1185">Reference proteome</keyword>
<evidence type="ECO:0000313" key="12">
    <source>
        <dbReference type="Proteomes" id="UP000284219"/>
    </source>
</evidence>
<dbReference type="InterPro" id="IPR042101">
    <property type="entry name" value="SRP54_N_sf"/>
</dbReference>
<dbReference type="PANTHER" id="PTHR11564:SF5">
    <property type="entry name" value="SIGNAL RECOGNITION PARTICLE SUBUNIT SRP54"/>
    <property type="match status" value="1"/>
</dbReference>
<keyword evidence="4 9" id="KW-0694">RNA-binding</keyword>
<dbReference type="EMBL" id="MCHY01000008">
    <property type="protein sequence ID" value="RKD24176.1"/>
    <property type="molecule type" value="Genomic_DNA"/>
</dbReference>
<keyword evidence="7 9" id="KW-0687">Ribonucleoprotein</keyword>
<dbReference type="RefSeq" id="WP_120189439.1">
    <property type="nucleotide sequence ID" value="NZ_MCHY01000008.1"/>
</dbReference>
<dbReference type="SMART" id="SM00962">
    <property type="entry name" value="SRP54"/>
    <property type="match status" value="1"/>
</dbReference>
<dbReference type="OrthoDB" id="9804720at2"/>
<dbReference type="HAMAP" id="MF_00306">
    <property type="entry name" value="SRP54"/>
    <property type="match status" value="1"/>
</dbReference>
<evidence type="ECO:0000256" key="5">
    <source>
        <dbReference type="ARBA" id="ARBA00023134"/>
    </source>
</evidence>
<dbReference type="InterPro" id="IPR022941">
    <property type="entry name" value="SRP54"/>
</dbReference>
<dbReference type="PROSITE" id="PS00300">
    <property type="entry name" value="SRP54"/>
    <property type="match status" value="1"/>
</dbReference>
<evidence type="ECO:0000256" key="6">
    <source>
        <dbReference type="ARBA" id="ARBA00023135"/>
    </source>
</evidence>
<dbReference type="Proteomes" id="UP000284219">
    <property type="component" value="Unassembled WGS sequence"/>
</dbReference>
<evidence type="ECO:0000313" key="11">
    <source>
        <dbReference type="EMBL" id="RKD24176.1"/>
    </source>
</evidence>
<dbReference type="SUPFAM" id="SSF47446">
    <property type="entry name" value="Signal peptide-binding domain"/>
    <property type="match status" value="1"/>
</dbReference>
<dbReference type="PANTHER" id="PTHR11564">
    <property type="entry name" value="SIGNAL RECOGNITION PARTICLE 54K PROTEIN SRP54"/>
    <property type="match status" value="1"/>
</dbReference>
<feature type="binding site" evidence="9">
    <location>
        <begin position="190"/>
        <end position="194"/>
    </location>
    <ligand>
        <name>GTP</name>
        <dbReference type="ChEBI" id="CHEBI:37565"/>
    </ligand>
</feature>
<sequence length="453" mass="50454">MAFEGLANRLQDTLSRWRGKGKVTEADVNEMMREVRLALLEADVNFKVVREFVAKVKERAIGQEVMKSLSPGQQVIKVVNEELTALMGGTQSKIEHAKQAPTVIMMVGLQGAGKTTTTGKLAKYLQKQNRRPLMVAGDIYRPAAIKQLQVLGEQLNVPVFTLGDQVSPIEIAEQAIAHAKENRLDYVLIDTAGRLHIDETLMGELKGIRDTTQPHEILLVVDAMTGQDAVNVAESFNEQLELSGVVLTKLDGDTRGGAALSVKAVTGKPIKFAGMGEKMDALEPFHPDRMASRILGMGDVLSLIEKAQAAVDEDKAKEMERKFRKAEFTFEDFLDQMAQVKKMGPLEDLLGMIPGMGKMKGMQDLKVDEKQIDRVEAIVKSMTVDEKQNPEMLKNTSRKRRIAKGSGVTLQEVNRFIKQFEDMRKMMKQFTRMADQSKKKKGKGGLFNKFPFM</sequence>
<dbReference type="NCBIfam" id="TIGR00959">
    <property type="entry name" value="ffh"/>
    <property type="match status" value="1"/>
</dbReference>
<dbReference type="InterPro" id="IPR013822">
    <property type="entry name" value="Signal_recog_particl_SRP54_hlx"/>
</dbReference>
<comment type="function">
    <text evidence="9">Involved in targeting and insertion of nascent membrane proteins into the cytoplasmic membrane. Binds to the hydrophobic signal sequence of the ribosome-nascent chain (RNC) as it emerges from the ribosomes. The SRP-RNC complex is then targeted to the cytoplasmic membrane where it interacts with the SRP receptor FtsY.</text>
</comment>
<dbReference type="CDD" id="cd18539">
    <property type="entry name" value="SRP_G"/>
    <property type="match status" value="1"/>
</dbReference>
<dbReference type="InterPro" id="IPR003593">
    <property type="entry name" value="AAA+_ATPase"/>
</dbReference>
<dbReference type="FunFam" id="3.40.50.300:FF:000022">
    <property type="entry name" value="Signal recognition particle 54 kDa subunit"/>
    <property type="match status" value="1"/>
</dbReference>
<dbReference type="Pfam" id="PF02978">
    <property type="entry name" value="SRP_SPB"/>
    <property type="match status" value="1"/>
</dbReference>
<dbReference type="InterPro" id="IPR004125">
    <property type="entry name" value="Signal_recog_particle_SRP54_M"/>
</dbReference>
<dbReference type="SMART" id="SM00382">
    <property type="entry name" value="AAA"/>
    <property type="match status" value="1"/>
</dbReference>
<evidence type="ECO:0000256" key="1">
    <source>
        <dbReference type="ARBA" id="ARBA00005450"/>
    </source>
</evidence>
<dbReference type="Pfam" id="PF02881">
    <property type="entry name" value="SRP54_N"/>
    <property type="match status" value="1"/>
</dbReference>
<keyword evidence="2 9" id="KW-0547">Nucleotide-binding</keyword>
<comment type="catalytic activity">
    <reaction evidence="8 9">
        <text>GTP + H2O = GDP + phosphate + H(+)</text>
        <dbReference type="Rhea" id="RHEA:19669"/>
        <dbReference type="ChEBI" id="CHEBI:15377"/>
        <dbReference type="ChEBI" id="CHEBI:15378"/>
        <dbReference type="ChEBI" id="CHEBI:37565"/>
        <dbReference type="ChEBI" id="CHEBI:43474"/>
        <dbReference type="ChEBI" id="CHEBI:58189"/>
        <dbReference type="EC" id="3.6.5.4"/>
    </reaction>
</comment>
<proteinExistence type="inferred from homology"/>
<dbReference type="InterPro" id="IPR036891">
    <property type="entry name" value="Signal_recog_part_SRP54_M_sf"/>
</dbReference>
<organism evidence="11 12">
    <name type="scientific">Ammoniphilus oxalaticus</name>
    <dbReference type="NCBI Taxonomy" id="66863"/>
    <lineage>
        <taxon>Bacteria</taxon>
        <taxon>Bacillati</taxon>
        <taxon>Bacillota</taxon>
        <taxon>Bacilli</taxon>
        <taxon>Bacillales</taxon>
        <taxon>Paenibacillaceae</taxon>
        <taxon>Aneurinibacillus group</taxon>
        <taxon>Ammoniphilus</taxon>
    </lineage>
</organism>
<name>A0A419SJQ5_9BACL</name>
<evidence type="ECO:0000256" key="7">
    <source>
        <dbReference type="ARBA" id="ARBA00023274"/>
    </source>
</evidence>
<feature type="binding site" evidence="9">
    <location>
        <begin position="248"/>
        <end position="251"/>
    </location>
    <ligand>
        <name>GTP</name>
        <dbReference type="ChEBI" id="CHEBI:37565"/>
    </ligand>
</feature>
<feature type="binding site" evidence="9">
    <location>
        <begin position="108"/>
        <end position="115"/>
    </location>
    <ligand>
        <name>GTP</name>
        <dbReference type="ChEBI" id="CHEBI:37565"/>
    </ligand>
</feature>